<dbReference type="OrthoDB" id="793640at2"/>
<dbReference type="AlphaFoldDB" id="A0A4R0NCM9"/>
<dbReference type="RefSeq" id="WP_131562873.1">
    <property type="nucleotide sequence ID" value="NZ_SJSN01000032.1"/>
</dbReference>
<dbReference type="EMBL" id="SJSN01000032">
    <property type="protein sequence ID" value="TCC98099.1"/>
    <property type="molecule type" value="Genomic_DNA"/>
</dbReference>
<name>A0A4R0NCM9_9SPHI</name>
<accession>A0A4R0NCM9</accession>
<proteinExistence type="predicted"/>
<evidence type="ECO:0000313" key="2">
    <source>
        <dbReference type="Proteomes" id="UP000291485"/>
    </source>
</evidence>
<organism evidence="1 2">
    <name type="scientific">Pedobacter frigidisoli</name>
    <dbReference type="NCBI Taxonomy" id="2530455"/>
    <lineage>
        <taxon>Bacteria</taxon>
        <taxon>Pseudomonadati</taxon>
        <taxon>Bacteroidota</taxon>
        <taxon>Sphingobacteriia</taxon>
        <taxon>Sphingobacteriales</taxon>
        <taxon>Sphingobacteriaceae</taxon>
        <taxon>Pedobacter</taxon>
    </lineage>
</organism>
<dbReference type="Proteomes" id="UP000291485">
    <property type="component" value="Unassembled WGS sequence"/>
</dbReference>
<sequence>MRYFIFLSLVFIAKLSVSQTISDYVIKTNGDTIKCEIKEELLGAVKYKAVGSDNYIKVKAKDIKEYFSTKDEYPHILIAHPNGYTSTLERIESGKIKLYKETSDIYLQHGATGVASRNTSIQWFAEKDNSGIKLIKTNQIINLTNSKSKRKGNFYELIADNILLASEFKDIDSYSIDEIRNIIKRYNQQANE</sequence>
<comment type="caution">
    <text evidence="1">The sequence shown here is derived from an EMBL/GenBank/DDBJ whole genome shotgun (WGS) entry which is preliminary data.</text>
</comment>
<protein>
    <submittedName>
        <fullName evidence="1">Uncharacterized protein</fullName>
    </submittedName>
</protein>
<keyword evidence="2" id="KW-1185">Reference proteome</keyword>
<evidence type="ECO:0000313" key="1">
    <source>
        <dbReference type="EMBL" id="TCC98099.1"/>
    </source>
</evidence>
<gene>
    <name evidence="1" type="ORF">EZ449_21725</name>
</gene>
<reference evidence="1 2" key="1">
    <citation type="submission" date="2019-02" db="EMBL/GenBank/DDBJ databases">
        <title>Pedobacter sp. RP-3-11 sp. nov., isolated from Arctic soil.</title>
        <authorList>
            <person name="Dahal R.H."/>
        </authorList>
    </citation>
    <scope>NUCLEOTIDE SEQUENCE [LARGE SCALE GENOMIC DNA]</scope>
    <source>
        <strain evidence="1 2">RP-3-11</strain>
    </source>
</reference>